<feature type="signal peptide" evidence="1">
    <location>
        <begin position="1"/>
        <end position="17"/>
    </location>
</feature>
<dbReference type="InterPro" id="IPR006597">
    <property type="entry name" value="Sel1-like"/>
</dbReference>
<dbReference type="Pfam" id="PF08238">
    <property type="entry name" value="Sel1"/>
    <property type="match status" value="3"/>
</dbReference>
<feature type="chain" id="PRO_5032427591" evidence="1">
    <location>
        <begin position="18"/>
        <end position="271"/>
    </location>
</feature>
<dbReference type="PROSITE" id="PS51257">
    <property type="entry name" value="PROKAR_LIPOPROTEIN"/>
    <property type="match status" value="1"/>
</dbReference>
<dbReference type="Gene3D" id="1.25.40.10">
    <property type="entry name" value="Tetratricopeptide repeat domain"/>
    <property type="match status" value="1"/>
</dbReference>
<sequence length="271" mass="29781">MKTRMFLFLAAATLLLAAGCRSIPLPEGVIPAEKMTQTPARPEPVEPLRRLAASGDPDGTFRYGLQLLFAENSRQPVEKPEFPNGVPFGIRPENWSPADLWIARAAQLGSPEAKYYTAAARQAVLERRQMLKLVKEAAEAGVAPALNRLGTYYYFGMGVEVDNAEAVRLFAAAARQGHPAALHNLAVCLMNGSGIAADEAAAVRLLRMAAFRGTEQSRRNLEWCYRTGLGVEVDRSKAFYWKDINRIPPAGTEELFPADKVEELDLQVELP</sequence>
<dbReference type="AlphaFoldDB" id="A0A844G680"/>
<dbReference type="InterPro" id="IPR011990">
    <property type="entry name" value="TPR-like_helical_dom_sf"/>
</dbReference>
<name>A0A844G680_9BACT</name>
<proteinExistence type="predicted"/>
<evidence type="ECO:0000256" key="1">
    <source>
        <dbReference type="SAM" id="SignalP"/>
    </source>
</evidence>
<dbReference type="Proteomes" id="UP000435649">
    <property type="component" value="Unassembled WGS sequence"/>
</dbReference>
<protein>
    <submittedName>
        <fullName evidence="2">Sel1 repeat family protein</fullName>
    </submittedName>
</protein>
<comment type="caution">
    <text evidence="2">The sequence shown here is derived from an EMBL/GenBank/DDBJ whole genome shotgun (WGS) entry which is preliminary data.</text>
</comment>
<dbReference type="InterPro" id="IPR052748">
    <property type="entry name" value="ISR_Activator"/>
</dbReference>
<evidence type="ECO:0000313" key="3">
    <source>
        <dbReference type="Proteomes" id="UP000435649"/>
    </source>
</evidence>
<gene>
    <name evidence="2" type="ORF">FYJ85_13640</name>
</gene>
<dbReference type="EMBL" id="VUNS01000015">
    <property type="protein sequence ID" value="MST98081.1"/>
    <property type="molecule type" value="Genomic_DNA"/>
</dbReference>
<reference evidence="2 3" key="1">
    <citation type="submission" date="2019-08" db="EMBL/GenBank/DDBJ databases">
        <title>In-depth cultivation of the pig gut microbiome towards novel bacterial diversity and tailored functional studies.</title>
        <authorList>
            <person name="Wylensek D."/>
            <person name="Hitch T.C.A."/>
            <person name="Clavel T."/>
        </authorList>
    </citation>
    <scope>NUCLEOTIDE SEQUENCE [LARGE SCALE GENOMIC DNA]</scope>
    <source>
        <strain evidence="2 3">BBE-744-WT-12</strain>
    </source>
</reference>
<keyword evidence="3" id="KW-1185">Reference proteome</keyword>
<dbReference type="SUPFAM" id="SSF81901">
    <property type="entry name" value="HCP-like"/>
    <property type="match status" value="1"/>
</dbReference>
<evidence type="ECO:0000313" key="2">
    <source>
        <dbReference type="EMBL" id="MST98081.1"/>
    </source>
</evidence>
<dbReference type="PANTHER" id="PTHR45011">
    <property type="entry name" value="DAP3-BINDING CELL DEATH ENHANCER 1"/>
    <property type="match status" value="1"/>
</dbReference>
<dbReference type="SMART" id="SM00671">
    <property type="entry name" value="SEL1"/>
    <property type="match status" value="2"/>
</dbReference>
<keyword evidence="1" id="KW-0732">Signal</keyword>
<dbReference type="PANTHER" id="PTHR45011:SF1">
    <property type="entry name" value="DAP3-BINDING CELL DEATH ENHANCER 1"/>
    <property type="match status" value="1"/>
</dbReference>
<organism evidence="2 3">
    <name type="scientific">Victivallis lenta</name>
    <dbReference type="NCBI Taxonomy" id="2606640"/>
    <lineage>
        <taxon>Bacteria</taxon>
        <taxon>Pseudomonadati</taxon>
        <taxon>Lentisphaerota</taxon>
        <taxon>Lentisphaeria</taxon>
        <taxon>Victivallales</taxon>
        <taxon>Victivallaceae</taxon>
        <taxon>Victivallis</taxon>
    </lineage>
</organism>
<dbReference type="RefSeq" id="WP_154419233.1">
    <property type="nucleotide sequence ID" value="NZ_CALXOB010000003.1"/>
</dbReference>
<accession>A0A844G680</accession>